<accession>V6AUX7</accession>
<evidence type="ECO:0000259" key="1">
    <source>
        <dbReference type="Pfam" id="PF00582"/>
    </source>
</evidence>
<gene>
    <name evidence="3" type="ORF">NITUZ_40526</name>
    <name evidence="2" type="ORF">NUZ5A_20315</name>
</gene>
<dbReference type="InterPro" id="IPR014729">
    <property type="entry name" value="Rossmann-like_a/b/a_fold"/>
</dbReference>
<comment type="caution">
    <text evidence="3">The sequence shown here is derived from an EMBL/GenBank/DDBJ whole genome shotgun (WGS) entry which is preliminary data.</text>
</comment>
<dbReference type="Proteomes" id="UP000655759">
    <property type="component" value="Unassembled WGS sequence"/>
</dbReference>
<proteinExistence type="predicted"/>
<dbReference type="PANTHER" id="PTHR31964">
    <property type="entry name" value="ADENINE NUCLEOTIDE ALPHA HYDROLASES-LIKE SUPERFAMILY PROTEIN"/>
    <property type="match status" value="1"/>
</dbReference>
<dbReference type="AlphaFoldDB" id="V6AUX7"/>
<sequence>MISTKFKNILVPLDGSKNSMRGLDTAIGLARQSHAKLVGICVLQRPPHPAFRSARSVQYPEKQILQNAQDIMDFAEKHCAQNGILFEKKITFGDPGHMIVKFAKDKGFDLIVIGARGIGAVKEIFFGSVSNYVLHKATIPVLVVK</sequence>
<organism evidence="3 4">
    <name type="scientific">Candidatus Nitrosotenuis uzonensis</name>
    <dbReference type="NCBI Taxonomy" id="1407055"/>
    <lineage>
        <taxon>Archaea</taxon>
        <taxon>Nitrososphaerota</taxon>
        <taxon>Candidatus Nitrosotenuis</taxon>
    </lineage>
</organism>
<dbReference type="STRING" id="1407055.NITUZ_40526"/>
<dbReference type="PANTHER" id="PTHR31964:SF113">
    <property type="entry name" value="USPA DOMAIN-CONTAINING PROTEIN"/>
    <property type="match status" value="1"/>
</dbReference>
<evidence type="ECO:0000313" key="4">
    <source>
        <dbReference type="Proteomes" id="UP000018159"/>
    </source>
</evidence>
<dbReference type="InterPro" id="IPR006015">
    <property type="entry name" value="Universal_stress_UspA"/>
</dbReference>
<dbReference type="EMBL" id="CBTY010000009">
    <property type="protein sequence ID" value="CDI06360.1"/>
    <property type="molecule type" value="Genomic_DNA"/>
</dbReference>
<dbReference type="Proteomes" id="UP000018159">
    <property type="component" value="Unassembled WGS sequence"/>
</dbReference>
<reference evidence="3" key="1">
    <citation type="journal article" date="2013" name="PLoS ONE">
        <title>Enrichment and Genome Sequence of the Group I.1a Ammonia-Oxidizing Archaeon ?Ca. Nitrosotenuis uzonensis? Representing a Clade Globally.</title>
        <authorList>
            <person name="Lebedeva E.V."/>
            <person name="Hatzenpichler R."/>
            <person name="Pelletier E."/>
            <person name="Schuster N."/>
            <person name="Hauzmayer S."/>
            <person name="Bulaev A."/>
            <person name="Grigor'eva N.V."/>
            <person name="Galushko A."/>
            <person name="Schmid M."/>
            <person name="Palatinszky M."/>
            <person name="Le Paslier D."/>
            <person name="Daims H."/>
            <person name="Wagner M."/>
        </authorList>
    </citation>
    <scope>NUCLEOTIDE SEQUENCE [LARGE SCALE GENOMIC DNA]</scope>
    <source>
        <strain evidence="3">N4</strain>
    </source>
</reference>
<dbReference type="RefSeq" id="WP_048196745.1">
    <property type="nucleotide sequence ID" value="NZ_CAJNAQ010000002.1"/>
</dbReference>
<reference evidence="3" key="2">
    <citation type="submission" date="2013-10" db="EMBL/GenBank/DDBJ databases">
        <authorList>
            <person name="Regsiter A."/>
        </authorList>
    </citation>
    <scope>NUCLEOTIDE SEQUENCE</scope>
    <source>
        <strain evidence="3">N4</strain>
    </source>
</reference>
<dbReference type="PRINTS" id="PR01438">
    <property type="entry name" value="UNVRSLSTRESS"/>
</dbReference>
<feature type="domain" description="UspA" evidence="1">
    <location>
        <begin position="6"/>
        <end position="145"/>
    </location>
</feature>
<dbReference type="InterPro" id="IPR006016">
    <property type="entry name" value="UspA"/>
</dbReference>
<protein>
    <submittedName>
        <fullName evidence="3">Universal stress protein</fullName>
    </submittedName>
</protein>
<keyword evidence="4" id="KW-1185">Reference proteome</keyword>
<evidence type="ECO:0000313" key="3">
    <source>
        <dbReference type="EMBL" id="CDI06360.1"/>
    </source>
</evidence>
<dbReference type="Gene3D" id="3.40.50.620">
    <property type="entry name" value="HUPs"/>
    <property type="match status" value="1"/>
</dbReference>
<evidence type="ECO:0000313" key="2">
    <source>
        <dbReference type="EMBL" id="CAE6487447.1"/>
    </source>
</evidence>
<dbReference type="EMBL" id="CAJNAQ010000002">
    <property type="protein sequence ID" value="CAE6487447.1"/>
    <property type="molecule type" value="Genomic_DNA"/>
</dbReference>
<name>V6AUX7_9ARCH</name>
<dbReference type="Pfam" id="PF00582">
    <property type="entry name" value="Usp"/>
    <property type="match status" value="1"/>
</dbReference>
<dbReference type="CDD" id="cd00293">
    <property type="entry name" value="USP-like"/>
    <property type="match status" value="1"/>
</dbReference>
<dbReference type="OrthoDB" id="105697at2157"/>
<dbReference type="SUPFAM" id="SSF52402">
    <property type="entry name" value="Adenine nucleotide alpha hydrolases-like"/>
    <property type="match status" value="1"/>
</dbReference>
<reference evidence="2" key="3">
    <citation type="submission" date="2021-02" db="EMBL/GenBank/DDBJ databases">
        <authorList>
            <person name="Han P."/>
        </authorList>
    </citation>
    <scope>NUCLEOTIDE SEQUENCE</scope>
    <source>
        <strain evidence="2">Candidatus Nitrosotenuis uzonensis 5A</strain>
    </source>
</reference>